<sequence length="37" mass="4169">MVKMFILLSGLKNLKEKVFSENKAAILCRLVLASNMD</sequence>
<name>B5Y8S9_COPPD</name>
<accession>B5Y8S9</accession>
<reference evidence="2" key="1">
    <citation type="submission" date="2008-08" db="EMBL/GenBank/DDBJ databases">
        <title>The complete genome sequence of Coprothermobacter proteolyticus strain ATCC 5245 / DSM 5265 / BT.</title>
        <authorList>
            <person name="Dodson R.J."/>
            <person name="Durkin A.S."/>
            <person name="Wu M."/>
            <person name="Eisen J."/>
            <person name="Sutton G."/>
        </authorList>
    </citation>
    <scope>NUCLEOTIDE SEQUENCE [LARGE SCALE GENOMIC DNA]</scope>
    <source>
        <strain evidence="2">ATCC 35245 / DSM 5265 / OCM 4 / BT</strain>
    </source>
</reference>
<evidence type="ECO:0000313" key="2">
    <source>
        <dbReference type="Proteomes" id="UP000001732"/>
    </source>
</evidence>
<protein>
    <submittedName>
        <fullName evidence="1">Uncharacterized protein</fullName>
    </submittedName>
</protein>
<evidence type="ECO:0000313" key="1">
    <source>
        <dbReference type="EMBL" id="ACI17948.1"/>
    </source>
</evidence>
<gene>
    <name evidence="1" type="ordered locus">COPRO5265_0838</name>
</gene>
<dbReference type="AlphaFoldDB" id="B5Y8S9"/>
<organism evidence="1 2">
    <name type="scientific">Coprothermobacter proteolyticus (strain ATCC 35245 / DSM 5265 / OCM 4 / BT)</name>
    <dbReference type="NCBI Taxonomy" id="309798"/>
    <lineage>
        <taxon>Bacteria</taxon>
        <taxon>Pseudomonadati</taxon>
        <taxon>Coprothermobacterota</taxon>
        <taxon>Coprothermobacteria</taxon>
        <taxon>Coprothermobacterales</taxon>
        <taxon>Coprothermobacteraceae</taxon>
        <taxon>Coprothermobacter</taxon>
    </lineage>
</organism>
<dbReference type="Proteomes" id="UP000001732">
    <property type="component" value="Chromosome"/>
</dbReference>
<keyword evidence="2" id="KW-1185">Reference proteome</keyword>
<proteinExistence type="predicted"/>
<reference evidence="1 2" key="2">
    <citation type="journal article" date="2014" name="Genome Announc.">
        <title>Complete Genome Sequence of Coprothermobacter proteolyticus DSM 5265.</title>
        <authorList>
            <person name="Alexiev A."/>
            <person name="Coil D.A."/>
            <person name="Badger J.H."/>
            <person name="Enticknap J."/>
            <person name="Ward N."/>
            <person name="Robb F.T."/>
            <person name="Eisen J.A."/>
        </authorList>
    </citation>
    <scope>NUCLEOTIDE SEQUENCE [LARGE SCALE GENOMIC DNA]</scope>
    <source>
        <strain evidence="2">ATCC 35245 / DSM 5265 / OCM 4 / BT</strain>
    </source>
</reference>
<dbReference type="EMBL" id="CP001145">
    <property type="protein sequence ID" value="ACI17948.1"/>
    <property type="molecule type" value="Genomic_DNA"/>
</dbReference>